<gene>
    <name evidence="1" type="ORF">MAM1_1189d11503</name>
</gene>
<accession>A0A0C9MM76</accession>
<dbReference type="AlphaFoldDB" id="A0A0C9MM76"/>
<name>A0A0C9MM76_9FUNG</name>
<sequence>MYEELLRYCNQPRDYLGHAFLEILWWLPGGEGRKSLIEMGITLDDGAFVKGFPSYPADATIVVVKLTLENLPFLPDLKLKKEMAARLSAFGDVTSRYLKH</sequence>
<dbReference type="OrthoDB" id="2274747at2759"/>
<dbReference type="EMBL" id="DF837478">
    <property type="protein sequence ID" value="GAN11881.1"/>
    <property type="molecule type" value="Genomic_DNA"/>
</dbReference>
<proteinExistence type="predicted"/>
<evidence type="ECO:0000313" key="1">
    <source>
        <dbReference type="EMBL" id="GAN11881.1"/>
    </source>
</evidence>
<evidence type="ECO:0000313" key="2">
    <source>
        <dbReference type="Proteomes" id="UP000053815"/>
    </source>
</evidence>
<organism evidence="1">
    <name type="scientific">Mucor ambiguus</name>
    <dbReference type="NCBI Taxonomy" id="91626"/>
    <lineage>
        <taxon>Eukaryota</taxon>
        <taxon>Fungi</taxon>
        <taxon>Fungi incertae sedis</taxon>
        <taxon>Mucoromycota</taxon>
        <taxon>Mucoromycotina</taxon>
        <taxon>Mucoromycetes</taxon>
        <taxon>Mucorales</taxon>
        <taxon>Mucorineae</taxon>
        <taxon>Mucoraceae</taxon>
        <taxon>Mucor</taxon>
    </lineage>
</organism>
<reference evidence="1" key="1">
    <citation type="submission" date="2014-09" db="EMBL/GenBank/DDBJ databases">
        <title>Draft genome sequence of an oleaginous Mucoromycotina fungus Mucor ambiguus NBRC6742.</title>
        <authorList>
            <person name="Takeda I."/>
            <person name="Yamane N."/>
            <person name="Morita T."/>
            <person name="Tamano K."/>
            <person name="Machida M."/>
            <person name="Baker S."/>
            <person name="Koike H."/>
        </authorList>
    </citation>
    <scope>NUCLEOTIDE SEQUENCE</scope>
    <source>
        <strain evidence="1">NBRC 6742</strain>
    </source>
</reference>
<protein>
    <submittedName>
        <fullName evidence="1">Uncharacterized protein</fullName>
    </submittedName>
</protein>
<dbReference type="Proteomes" id="UP000053815">
    <property type="component" value="Unassembled WGS sequence"/>
</dbReference>
<keyword evidence="2" id="KW-1185">Reference proteome</keyword>